<dbReference type="EMBL" id="JAPFRF010000011">
    <property type="protein sequence ID" value="KAJ7316355.1"/>
    <property type="molecule type" value="Genomic_DNA"/>
</dbReference>
<dbReference type="SMART" id="SM00765">
    <property type="entry name" value="MANEC"/>
    <property type="match status" value="1"/>
</dbReference>
<dbReference type="Proteomes" id="UP001142489">
    <property type="component" value="Unassembled WGS sequence"/>
</dbReference>
<dbReference type="GO" id="GO:0060429">
    <property type="term" value="P:epithelium development"/>
    <property type="evidence" value="ECO:0007669"/>
    <property type="project" value="TreeGrafter"/>
</dbReference>
<dbReference type="OrthoDB" id="2019384at2759"/>
<comment type="caution">
    <text evidence="7">The sequence shown here is derived from an EMBL/GenBank/DDBJ whole genome shotgun (WGS) entry which is preliminary data.</text>
</comment>
<dbReference type="GO" id="GO:0008544">
    <property type="term" value="P:epidermis development"/>
    <property type="evidence" value="ECO:0007669"/>
    <property type="project" value="TreeGrafter"/>
</dbReference>
<feature type="signal peptide" evidence="5">
    <location>
        <begin position="1"/>
        <end position="25"/>
    </location>
</feature>
<keyword evidence="8" id="KW-1185">Reference proteome</keyword>
<evidence type="ECO:0000259" key="6">
    <source>
        <dbReference type="PROSITE" id="PS50986"/>
    </source>
</evidence>
<evidence type="ECO:0000313" key="7">
    <source>
        <dbReference type="EMBL" id="KAJ7316355.1"/>
    </source>
</evidence>
<dbReference type="Pfam" id="PF07502">
    <property type="entry name" value="MANEC"/>
    <property type="match status" value="1"/>
</dbReference>
<evidence type="ECO:0000256" key="4">
    <source>
        <dbReference type="ARBA" id="ARBA00023180"/>
    </source>
</evidence>
<evidence type="ECO:0000256" key="1">
    <source>
        <dbReference type="ARBA" id="ARBA00004370"/>
    </source>
</evidence>
<sequence length="161" mass="16862">MARSNPGGLLMVALCLAAWVLGHDAAPGKGASFGETCLAHFTAGLPEFVLDTDASVQNGATFLASPLAERARDCIRACCMNVLCNLALVEQVPGGGDPDAIQGCFLLDCLLRHHAAPTDKPMMMMEATVATAVMESMMPGCLRDEVGDEKGWNGAVGREQP</sequence>
<accession>A0A9Q0XJ21</accession>
<evidence type="ECO:0000256" key="3">
    <source>
        <dbReference type="ARBA" id="ARBA00023136"/>
    </source>
</evidence>
<reference evidence="7" key="1">
    <citation type="journal article" date="2023" name="DNA Res.">
        <title>Chromosome-level genome assembly of Phrynocephalus forsythii using third-generation DNA sequencing and Hi-C analysis.</title>
        <authorList>
            <person name="Qi Y."/>
            <person name="Zhao W."/>
            <person name="Zhao Y."/>
            <person name="Niu C."/>
            <person name="Cao S."/>
            <person name="Zhang Y."/>
        </authorList>
    </citation>
    <scope>NUCLEOTIDE SEQUENCE</scope>
    <source>
        <tissue evidence="7">Muscle</tissue>
    </source>
</reference>
<feature type="chain" id="PRO_5040246487" description="MANSC domain-containing protein" evidence="5">
    <location>
        <begin position="26"/>
        <end position="161"/>
    </location>
</feature>
<evidence type="ECO:0000256" key="5">
    <source>
        <dbReference type="SAM" id="SignalP"/>
    </source>
</evidence>
<dbReference type="PROSITE" id="PS50986">
    <property type="entry name" value="MANSC"/>
    <property type="match status" value="1"/>
</dbReference>
<keyword evidence="2 5" id="KW-0732">Signal</keyword>
<dbReference type="InterPro" id="IPR011106">
    <property type="entry name" value="MANSC_N"/>
</dbReference>
<dbReference type="GO" id="GO:0030198">
    <property type="term" value="P:extracellular matrix organization"/>
    <property type="evidence" value="ECO:0007669"/>
    <property type="project" value="TreeGrafter"/>
</dbReference>
<organism evidence="7 8">
    <name type="scientific">Phrynocephalus forsythii</name>
    <dbReference type="NCBI Taxonomy" id="171643"/>
    <lineage>
        <taxon>Eukaryota</taxon>
        <taxon>Metazoa</taxon>
        <taxon>Chordata</taxon>
        <taxon>Craniata</taxon>
        <taxon>Vertebrata</taxon>
        <taxon>Euteleostomi</taxon>
        <taxon>Lepidosauria</taxon>
        <taxon>Squamata</taxon>
        <taxon>Bifurcata</taxon>
        <taxon>Unidentata</taxon>
        <taxon>Episquamata</taxon>
        <taxon>Toxicofera</taxon>
        <taxon>Iguania</taxon>
        <taxon>Acrodonta</taxon>
        <taxon>Agamidae</taxon>
        <taxon>Agaminae</taxon>
        <taxon>Phrynocephalus</taxon>
    </lineage>
</organism>
<evidence type="ECO:0000313" key="8">
    <source>
        <dbReference type="Proteomes" id="UP001142489"/>
    </source>
</evidence>
<dbReference type="GO" id="GO:0004867">
    <property type="term" value="F:serine-type endopeptidase inhibitor activity"/>
    <property type="evidence" value="ECO:0007669"/>
    <property type="project" value="TreeGrafter"/>
</dbReference>
<comment type="subcellular location">
    <subcellularLocation>
        <location evidence="1">Membrane</location>
    </subcellularLocation>
</comment>
<dbReference type="GO" id="GO:0005886">
    <property type="term" value="C:plasma membrane"/>
    <property type="evidence" value="ECO:0007669"/>
    <property type="project" value="TreeGrafter"/>
</dbReference>
<feature type="domain" description="MANSC" evidence="6">
    <location>
        <begin position="44"/>
        <end position="127"/>
    </location>
</feature>
<gene>
    <name evidence="7" type="ORF">JRQ81_002517</name>
</gene>
<dbReference type="PANTHER" id="PTHR46750:SF1">
    <property type="entry name" value="KUNITZ-TYPE PROTEASE INHIBITOR 1"/>
    <property type="match status" value="1"/>
</dbReference>
<evidence type="ECO:0000256" key="2">
    <source>
        <dbReference type="ARBA" id="ARBA00022729"/>
    </source>
</evidence>
<protein>
    <recommendedName>
        <fullName evidence="6">MANSC domain-containing protein</fullName>
    </recommendedName>
</protein>
<dbReference type="InterPro" id="IPR013980">
    <property type="entry name" value="MANSC_dom"/>
</dbReference>
<name>A0A9Q0XJ21_9SAUR</name>
<dbReference type="AlphaFoldDB" id="A0A9Q0XJ21"/>
<proteinExistence type="predicted"/>
<keyword evidence="4" id="KW-0325">Glycoprotein</keyword>
<keyword evidence="3" id="KW-0472">Membrane</keyword>
<dbReference type="PANTHER" id="PTHR46750">
    <property type="entry name" value="KUNITZ-TYPE PROTEASE INHIBITOR 1"/>
    <property type="match status" value="1"/>
</dbReference>